<dbReference type="STRING" id="1797533.A2731_03435"/>
<dbReference type="Gene3D" id="1.10.3210.10">
    <property type="entry name" value="Hypothetical protein af1432"/>
    <property type="match status" value="1"/>
</dbReference>
<comment type="caution">
    <text evidence="2">The sequence shown here is derived from an EMBL/GenBank/DDBJ whole genome shotgun (WGS) entry which is preliminary data.</text>
</comment>
<feature type="domain" description="HD" evidence="1">
    <location>
        <begin position="20"/>
        <end position="91"/>
    </location>
</feature>
<protein>
    <recommendedName>
        <fullName evidence="1">HD domain-containing protein</fullName>
    </recommendedName>
</protein>
<gene>
    <name evidence="2" type="ORF">A2731_03435</name>
</gene>
<proteinExistence type="predicted"/>
<reference evidence="2 3" key="1">
    <citation type="journal article" date="2016" name="Nat. Commun.">
        <title>Thousands of microbial genomes shed light on interconnected biogeochemical processes in an aquifer system.</title>
        <authorList>
            <person name="Anantharaman K."/>
            <person name="Brown C.T."/>
            <person name="Hug L.A."/>
            <person name="Sharon I."/>
            <person name="Castelle C.J."/>
            <person name="Probst A.J."/>
            <person name="Thomas B.C."/>
            <person name="Singh A."/>
            <person name="Wilkins M.J."/>
            <person name="Karaoz U."/>
            <person name="Brodie E.L."/>
            <person name="Williams K.H."/>
            <person name="Hubbard S.S."/>
            <person name="Banfield J.F."/>
        </authorList>
    </citation>
    <scope>NUCLEOTIDE SEQUENCE [LARGE SCALE GENOMIC DNA]</scope>
</reference>
<dbReference type="Proteomes" id="UP000176241">
    <property type="component" value="Unassembled WGS sequence"/>
</dbReference>
<evidence type="ECO:0000259" key="1">
    <source>
        <dbReference type="Pfam" id="PF01966"/>
    </source>
</evidence>
<name>A0A1G1XWD0_9BACT</name>
<sequence>MNRDDAYKLLTQHIKEPPNLNHSREAEVIMRALARKLGEDEDYWGNLGLLHDIDWEYGEETHCKKCREILAQAGFDNEFIETIISHGYGFEACGPELAAKKRTTKLQHLLAAAETITGLIYASALVRPDKKLESVEVKSIKKKIKDKSFAAKVDRNVIRECEEADVILDEFIQISLDAMKEIAGEIGV</sequence>
<dbReference type="AlphaFoldDB" id="A0A1G1XWD0"/>
<dbReference type="PANTHER" id="PTHR38659">
    <property type="entry name" value="METAL-DEPENDENT PHOSPHOHYDROLASE"/>
    <property type="match status" value="1"/>
</dbReference>
<dbReference type="NCBIfam" id="TIGR00277">
    <property type="entry name" value="HDIG"/>
    <property type="match status" value="1"/>
</dbReference>
<dbReference type="InterPro" id="IPR006674">
    <property type="entry name" value="HD_domain"/>
</dbReference>
<evidence type="ECO:0000313" key="2">
    <source>
        <dbReference type="EMBL" id="OGY44244.1"/>
    </source>
</evidence>
<evidence type="ECO:0000313" key="3">
    <source>
        <dbReference type="Proteomes" id="UP000176241"/>
    </source>
</evidence>
<accession>A0A1G1XWD0</accession>
<dbReference type="SUPFAM" id="SSF109604">
    <property type="entry name" value="HD-domain/PDEase-like"/>
    <property type="match status" value="1"/>
</dbReference>
<dbReference type="Pfam" id="PF01966">
    <property type="entry name" value="HD"/>
    <property type="match status" value="1"/>
</dbReference>
<dbReference type="InterPro" id="IPR006675">
    <property type="entry name" value="HDIG_dom"/>
</dbReference>
<dbReference type="EMBL" id="MHIC01000031">
    <property type="protein sequence ID" value="OGY44244.1"/>
    <property type="molecule type" value="Genomic_DNA"/>
</dbReference>
<organism evidence="2 3">
    <name type="scientific">Candidatus Buchananbacteria bacterium RIFCSPHIGHO2_01_FULL_39_8</name>
    <dbReference type="NCBI Taxonomy" id="1797533"/>
    <lineage>
        <taxon>Bacteria</taxon>
        <taxon>Candidatus Buchananiibacteriota</taxon>
    </lineage>
</organism>
<dbReference type="PANTHER" id="PTHR38659:SF1">
    <property type="entry name" value="METAL DEPENDENT PHOSPHOHYDROLASE"/>
    <property type="match status" value="1"/>
</dbReference>